<name>A0AAV1I8E0_9CHLO</name>
<evidence type="ECO:0000313" key="3">
    <source>
        <dbReference type="Proteomes" id="UP001314263"/>
    </source>
</evidence>
<dbReference type="EMBL" id="CAUYUE010000006">
    <property type="protein sequence ID" value="CAK0781069.1"/>
    <property type="molecule type" value="Genomic_DNA"/>
</dbReference>
<keyword evidence="3" id="KW-1185">Reference proteome</keyword>
<accession>A0AAV1I8E0</accession>
<sequence>MKEACAGSSSAGCLEIILHALPQKPDTGWQEREWDVDEMTSIGMPSAVVDLIREYLLQPRLARAAKHAPRTREQLAEWSKLWPISWRQPETVSAAPEDSLSADEALRMQHELLRLLRLAHQPCSLASDSLRTPSGPGGDAAAIAGLDSEQAAVALRDPQSMRSMALIIDPVSSESIAVGAGGASQHPLHHAVMVAIHAAAQRDLHLWPPPAHASSPCGGADSLCQPCEASPGSAAKQARHAGKEGKVDSQEGPPAASHTSSQPATHGHLQSGCAQQGAQLEASICGHAELDPLAANGHKAKRQCLEDSSVINHISPVHSNSSSGRVLCASYPPRASTATSRSADDHSDVCDARSRADLIAAEGAQAQNISLQGLFKVMKAAPALL</sequence>
<gene>
    <name evidence="2" type="ORF">CVIRNUC_005276</name>
</gene>
<proteinExistence type="predicted"/>
<reference evidence="2 3" key="1">
    <citation type="submission" date="2023-10" db="EMBL/GenBank/DDBJ databases">
        <authorList>
            <person name="Maclean D."/>
            <person name="Macfadyen A."/>
        </authorList>
    </citation>
    <scope>NUCLEOTIDE SEQUENCE [LARGE SCALE GENOMIC DNA]</scope>
</reference>
<evidence type="ECO:0000313" key="2">
    <source>
        <dbReference type="EMBL" id="CAK0781069.1"/>
    </source>
</evidence>
<dbReference type="Proteomes" id="UP001314263">
    <property type="component" value="Unassembled WGS sequence"/>
</dbReference>
<protein>
    <submittedName>
        <fullName evidence="2">Uncharacterized protein</fullName>
    </submittedName>
</protein>
<dbReference type="AlphaFoldDB" id="A0AAV1I8E0"/>
<evidence type="ECO:0000256" key="1">
    <source>
        <dbReference type="SAM" id="MobiDB-lite"/>
    </source>
</evidence>
<feature type="region of interest" description="Disordered" evidence="1">
    <location>
        <begin position="228"/>
        <end position="273"/>
    </location>
</feature>
<organism evidence="2 3">
    <name type="scientific">Coccomyxa viridis</name>
    <dbReference type="NCBI Taxonomy" id="1274662"/>
    <lineage>
        <taxon>Eukaryota</taxon>
        <taxon>Viridiplantae</taxon>
        <taxon>Chlorophyta</taxon>
        <taxon>core chlorophytes</taxon>
        <taxon>Trebouxiophyceae</taxon>
        <taxon>Trebouxiophyceae incertae sedis</taxon>
        <taxon>Coccomyxaceae</taxon>
        <taxon>Coccomyxa</taxon>
    </lineage>
</organism>
<comment type="caution">
    <text evidence="2">The sequence shown here is derived from an EMBL/GenBank/DDBJ whole genome shotgun (WGS) entry which is preliminary data.</text>
</comment>